<evidence type="ECO:0000313" key="2">
    <source>
        <dbReference type="Proteomes" id="UP001732700"/>
    </source>
</evidence>
<accession>A0ACD5WUJ7</accession>
<keyword evidence="2" id="KW-1185">Reference proteome</keyword>
<sequence>MLHRPLLHRAEDPLQIERRQRSATQRNQWTGTTHPPDQNASAARRTPMAIGTVHSPRLTSRPLAGRHAAARCKCPAAPLFAKRLPLVVAFPRSGASCSAVQESSAAAAAASTTVSEKKDADGDKKEAAAEAKPAAKPAAAKPKKAAPKPLSEMMQEEIIPPLKTALEAEEDVSQVELSFQNNTLEGSFVKEEVPYYFWAFFPQGDLSGPKGFAMTSYSMEVSTIEPFLIDEKRITPKYVVFWVYKRLAGQGILPVWKEEELSPAE</sequence>
<name>A0ACD5WUJ7_AVESA</name>
<proteinExistence type="predicted"/>
<reference evidence="1" key="1">
    <citation type="submission" date="2021-05" db="EMBL/GenBank/DDBJ databases">
        <authorList>
            <person name="Scholz U."/>
            <person name="Mascher M."/>
            <person name="Fiebig A."/>
        </authorList>
    </citation>
    <scope>NUCLEOTIDE SEQUENCE [LARGE SCALE GENOMIC DNA]</scope>
</reference>
<dbReference type="EnsemblPlants" id="AVESA.00010b.r2.4CG1267610.1">
    <property type="protein sequence ID" value="AVESA.00010b.r2.4CG1267610.1.CDS"/>
    <property type="gene ID" value="AVESA.00010b.r2.4CG1267610"/>
</dbReference>
<reference evidence="1" key="2">
    <citation type="submission" date="2025-09" db="UniProtKB">
        <authorList>
            <consortium name="EnsemblPlants"/>
        </authorList>
    </citation>
    <scope>IDENTIFICATION</scope>
</reference>
<protein>
    <submittedName>
        <fullName evidence="1">Uncharacterized protein</fullName>
    </submittedName>
</protein>
<organism evidence="1 2">
    <name type="scientific">Avena sativa</name>
    <name type="common">Oat</name>
    <dbReference type="NCBI Taxonomy" id="4498"/>
    <lineage>
        <taxon>Eukaryota</taxon>
        <taxon>Viridiplantae</taxon>
        <taxon>Streptophyta</taxon>
        <taxon>Embryophyta</taxon>
        <taxon>Tracheophyta</taxon>
        <taxon>Spermatophyta</taxon>
        <taxon>Magnoliopsida</taxon>
        <taxon>Liliopsida</taxon>
        <taxon>Poales</taxon>
        <taxon>Poaceae</taxon>
        <taxon>BOP clade</taxon>
        <taxon>Pooideae</taxon>
        <taxon>Poodae</taxon>
        <taxon>Poeae</taxon>
        <taxon>Poeae Chloroplast Group 1 (Aveneae type)</taxon>
        <taxon>Aveninae</taxon>
        <taxon>Avena</taxon>
    </lineage>
</organism>
<dbReference type="Proteomes" id="UP001732700">
    <property type="component" value="Chromosome 4C"/>
</dbReference>
<evidence type="ECO:0000313" key="1">
    <source>
        <dbReference type="EnsemblPlants" id="AVESA.00010b.r2.4CG1267610.1.CDS"/>
    </source>
</evidence>